<feature type="domain" description="CCHC-type" evidence="2">
    <location>
        <begin position="13"/>
        <end position="28"/>
    </location>
</feature>
<reference evidence="3" key="1">
    <citation type="journal article" date="2018" name="PLoS Negl. Trop. Dis.">
        <title>Sialome diversity of ticks revealed by RNAseq of single tick salivary glands.</title>
        <authorList>
            <person name="Perner J."/>
            <person name="Kropackova S."/>
            <person name="Kopacek P."/>
            <person name="Ribeiro J.M."/>
        </authorList>
    </citation>
    <scope>NUCLEOTIDE SEQUENCE</scope>
    <source>
        <strain evidence="3">Siblings of single egg batch collected in Ceske Budejovice</strain>
        <tissue evidence="3">Salivary glands</tissue>
    </source>
</reference>
<evidence type="ECO:0000313" key="3">
    <source>
        <dbReference type="EMBL" id="JAR89478.1"/>
    </source>
</evidence>
<name>A0A147BFD1_IXORI</name>
<dbReference type="AlphaFoldDB" id="A0A147BFD1"/>
<feature type="non-terminal residue" evidence="3">
    <location>
        <position position="80"/>
    </location>
</feature>
<protein>
    <submittedName>
        <fullName evidence="3">Putative retrovirus-related pol polyprotein from transposon</fullName>
    </submittedName>
</protein>
<dbReference type="Gene3D" id="4.10.60.10">
    <property type="entry name" value="Zinc finger, CCHC-type"/>
    <property type="match status" value="1"/>
</dbReference>
<evidence type="ECO:0000259" key="2">
    <source>
        <dbReference type="PROSITE" id="PS50158"/>
    </source>
</evidence>
<feature type="non-terminal residue" evidence="3">
    <location>
        <position position="1"/>
    </location>
</feature>
<dbReference type="EMBL" id="GEGO01005926">
    <property type="protein sequence ID" value="JAR89478.1"/>
    <property type="molecule type" value="Transcribed_RNA"/>
</dbReference>
<dbReference type="Pfam" id="PF00098">
    <property type="entry name" value="zf-CCHC"/>
    <property type="match status" value="1"/>
</dbReference>
<keyword evidence="1" id="KW-0862">Zinc</keyword>
<sequence length="80" mass="9399">RRPLYNHNGESLCFNCNDYGHFAIHCPEPQKRKRCEKCQRVGHAVANCRFNTKETFPKTHCLESKEIVGARNEKYFQEAL</sequence>
<keyword evidence="1" id="KW-0479">Metal-binding</keyword>
<keyword evidence="1" id="KW-0863">Zinc-finger</keyword>
<dbReference type="GO" id="GO:0003676">
    <property type="term" value="F:nucleic acid binding"/>
    <property type="evidence" value="ECO:0007669"/>
    <property type="project" value="InterPro"/>
</dbReference>
<dbReference type="InterPro" id="IPR001878">
    <property type="entry name" value="Znf_CCHC"/>
</dbReference>
<dbReference type="SUPFAM" id="SSF57756">
    <property type="entry name" value="Retrovirus zinc finger-like domains"/>
    <property type="match status" value="1"/>
</dbReference>
<dbReference type="SMART" id="SM00343">
    <property type="entry name" value="ZnF_C2HC"/>
    <property type="match status" value="2"/>
</dbReference>
<evidence type="ECO:0000256" key="1">
    <source>
        <dbReference type="PROSITE-ProRule" id="PRU00047"/>
    </source>
</evidence>
<accession>A0A147BFD1</accession>
<dbReference type="PROSITE" id="PS50158">
    <property type="entry name" value="ZF_CCHC"/>
    <property type="match status" value="1"/>
</dbReference>
<proteinExistence type="predicted"/>
<dbReference type="InterPro" id="IPR036875">
    <property type="entry name" value="Znf_CCHC_sf"/>
</dbReference>
<dbReference type="GO" id="GO:0008270">
    <property type="term" value="F:zinc ion binding"/>
    <property type="evidence" value="ECO:0007669"/>
    <property type="project" value="UniProtKB-KW"/>
</dbReference>
<organism evidence="3">
    <name type="scientific">Ixodes ricinus</name>
    <name type="common">Common tick</name>
    <name type="synonym">Acarus ricinus</name>
    <dbReference type="NCBI Taxonomy" id="34613"/>
    <lineage>
        <taxon>Eukaryota</taxon>
        <taxon>Metazoa</taxon>
        <taxon>Ecdysozoa</taxon>
        <taxon>Arthropoda</taxon>
        <taxon>Chelicerata</taxon>
        <taxon>Arachnida</taxon>
        <taxon>Acari</taxon>
        <taxon>Parasitiformes</taxon>
        <taxon>Ixodida</taxon>
        <taxon>Ixodoidea</taxon>
        <taxon>Ixodidae</taxon>
        <taxon>Ixodinae</taxon>
        <taxon>Ixodes</taxon>
    </lineage>
</organism>